<accession>A0A1H2RQK9</accession>
<protein>
    <recommendedName>
        <fullName evidence="3">Repeat domain-containing protein</fullName>
    </recommendedName>
</protein>
<dbReference type="EMBL" id="FNNG01000001">
    <property type="protein sequence ID" value="SDW21074.1"/>
    <property type="molecule type" value="Genomic_DNA"/>
</dbReference>
<proteinExistence type="predicted"/>
<reference evidence="1 2" key="1">
    <citation type="submission" date="2016-10" db="EMBL/GenBank/DDBJ databases">
        <authorList>
            <person name="de Groot N.N."/>
        </authorList>
    </citation>
    <scope>NUCLEOTIDE SEQUENCE [LARGE SCALE GENOMIC DNA]</scope>
    <source>
        <strain evidence="1 2">DSM 23310</strain>
    </source>
</reference>
<name>A0A1H2RQK9_9FIRM</name>
<evidence type="ECO:0000313" key="2">
    <source>
        <dbReference type="Proteomes" id="UP000198828"/>
    </source>
</evidence>
<evidence type="ECO:0008006" key="3">
    <source>
        <dbReference type="Google" id="ProtNLM"/>
    </source>
</evidence>
<dbReference type="Proteomes" id="UP000198828">
    <property type="component" value="Unassembled WGS sequence"/>
</dbReference>
<sequence length="344" mass="38880">MKIRRMILDEIERCYSTGAIYVDGQLKLIFASEAIDGPCYSYSGENFEKKEVVWDKGGGTMSIIPIPGTNGEFLASQGFFPGFNAKESKIVHGKYVDGKWEIKDFMYLPYVHRFDILQAGGQNYFVGATLCTSKKDRNDWSDPGKIFVGKLPKDLSEAVELEIIQEGLTRNHGYYRGNWKGLESGFITADEGVFVVTPPQKEGDKWAVENIIKRPISDIALCDIDGDGLEELATIEPFHGTEYRINKEIDGEYQVVYEYPNETEFVHVVWGGKIRGKRTFIGGARRKNAELFMVQFVDGKYEIITIDEGRGPANVYVINEEDRDIIMAANNTLHEACLYIVEDD</sequence>
<organism evidence="1 2">
    <name type="scientific">Tepidimicrobium xylanilyticum</name>
    <dbReference type="NCBI Taxonomy" id="1123352"/>
    <lineage>
        <taxon>Bacteria</taxon>
        <taxon>Bacillati</taxon>
        <taxon>Bacillota</taxon>
        <taxon>Tissierellia</taxon>
        <taxon>Tissierellales</taxon>
        <taxon>Tepidimicrobiaceae</taxon>
        <taxon>Tepidimicrobium</taxon>
    </lineage>
</organism>
<evidence type="ECO:0000313" key="1">
    <source>
        <dbReference type="EMBL" id="SDW21074.1"/>
    </source>
</evidence>
<dbReference type="OrthoDB" id="95664at2"/>
<dbReference type="RefSeq" id="WP_093750355.1">
    <property type="nucleotide sequence ID" value="NZ_BSYN01000001.1"/>
</dbReference>
<gene>
    <name evidence="1" type="ORF">SAMN05660923_00425</name>
</gene>
<dbReference type="AlphaFoldDB" id="A0A1H2RQK9"/>
<keyword evidence="2" id="KW-1185">Reference proteome</keyword>